<dbReference type="AlphaFoldDB" id="A0A2N9BLZ5"/>
<sequence>MYCKIRLEVEHLSKDREAPAVWLWSSKAGDTDAGSGIWKRPTGGRV</sequence>
<evidence type="ECO:0000313" key="1">
    <source>
        <dbReference type="EMBL" id="SOR84378.1"/>
    </source>
</evidence>
<accession>A0A2N9BLZ5</accession>
<dbReference type="Proteomes" id="UP000235464">
    <property type="component" value="Chromosome I"/>
</dbReference>
<dbReference type="EMBL" id="LT963352">
    <property type="protein sequence ID" value="SOR84378.1"/>
    <property type="molecule type" value="Genomic_DNA"/>
</dbReference>
<protein>
    <submittedName>
        <fullName evidence="1">Uncharacterized protein</fullName>
    </submittedName>
</protein>
<dbReference type="RefSeq" id="WP_197709825.1">
    <property type="nucleotide sequence ID" value="NZ_LT962942.1"/>
</dbReference>
<name>A0A2N9BLZ5_STRCX</name>
<gene>
    <name evidence="1" type="ORF">SCNRRL3882_7823</name>
</gene>
<evidence type="ECO:0000313" key="2">
    <source>
        <dbReference type="Proteomes" id="UP000235464"/>
    </source>
</evidence>
<keyword evidence="2" id="KW-1185">Reference proteome</keyword>
<proteinExistence type="predicted"/>
<organism evidence="1 2">
    <name type="scientific">Streptomyces chartreusis NRRL 3882</name>
    <dbReference type="NCBI Taxonomy" id="1079985"/>
    <lineage>
        <taxon>Bacteria</taxon>
        <taxon>Bacillati</taxon>
        <taxon>Actinomycetota</taxon>
        <taxon>Actinomycetes</taxon>
        <taxon>Kitasatosporales</taxon>
        <taxon>Streptomycetaceae</taxon>
        <taxon>Streptomyces</taxon>
    </lineage>
</organism>
<reference evidence="2" key="1">
    <citation type="submission" date="2017-11" db="EMBL/GenBank/DDBJ databases">
        <authorList>
            <person name="Wibberg D."/>
        </authorList>
    </citation>
    <scope>NUCLEOTIDE SEQUENCE [LARGE SCALE GENOMIC DNA]</scope>
</reference>